<dbReference type="GO" id="GO:0030170">
    <property type="term" value="F:pyridoxal phosphate binding"/>
    <property type="evidence" value="ECO:0007669"/>
    <property type="project" value="InterPro"/>
</dbReference>
<dbReference type="Pfam" id="PF00291">
    <property type="entry name" value="PALP"/>
    <property type="match status" value="1"/>
</dbReference>
<evidence type="ECO:0000256" key="9">
    <source>
        <dbReference type="ARBA" id="ARBA00023239"/>
    </source>
</evidence>
<proteinExistence type="inferred from homology"/>
<gene>
    <name evidence="12" type="ORF">BABINDRAFT_179863</name>
</gene>
<comment type="cofactor">
    <cofactor evidence="1">
        <name>pyridoxal 5'-phosphate</name>
        <dbReference type="ChEBI" id="CHEBI:597326"/>
    </cofactor>
</comment>
<dbReference type="Gene3D" id="3.40.50.1100">
    <property type="match status" value="2"/>
</dbReference>
<dbReference type="RefSeq" id="XP_018985821.1">
    <property type="nucleotide sequence ID" value="XM_019131104.1"/>
</dbReference>
<dbReference type="AlphaFoldDB" id="A0A1E3QS13"/>
<dbReference type="EC" id="4.3.1.17" evidence="5"/>
<evidence type="ECO:0000256" key="4">
    <source>
        <dbReference type="ARBA" id="ARBA00010869"/>
    </source>
</evidence>
<sequence>MIKAAKSPLVSLPPWAPLAFPVTRAHPFVKTTLTNVTSLLSTSADLPCEVYFKNDYLQPSGSFKLRGIGNIISTAVREHRRENHFNSAKQIQVFALSGGNAGIAAAYSAKFYNLPCTVVIPRTSKQIFIDKLHALEARVIIQGDTIQEADSYLKTQILSKLSKDVEPVYCHPYNNPLIWQGHSSVIDEIVQDLTAAKKLKNLKGVVCSVGGAGLYSGIMQGLMRNNLSEQVSVLAVETAGAPTLTKTLENRNQQTHKYRRAVKTLAEPFMLESVTTIATSLACSFVASDTLKYYDAHKGKTTVSLIEDSDAVEGCVQMFDDLGVVVEPACGAAVDVCYGQMDLLTKAIPDLAKDDLVVVIACGGLGTTSSVINDEYRSMI</sequence>
<dbReference type="Proteomes" id="UP000094336">
    <property type="component" value="Unassembled WGS sequence"/>
</dbReference>
<accession>A0A1E3QS13</accession>
<evidence type="ECO:0000256" key="1">
    <source>
        <dbReference type="ARBA" id="ARBA00001933"/>
    </source>
</evidence>
<dbReference type="PROSITE" id="PS00165">
    <property type="entry name" value="DEHYDRATASE_SER_THR"/>
    <property type="match status" value="1"/>
</dbReference>
<dbReference type="GO" id="GO:0003941">
    <property type="term" value="F:L-serine ammonia-lyase activity"/>
    <property type="evidence" value="ECO:0007669"/>
    <property type="project" value="UniProtKB-EC"/>
</dbReference>
<dbReference type="GeneID" id="30148957"/>
<dbReference type="InterPro" id="IPR001926">
    <property type="entry name" value="TrpB-like_PALP"/>
</dbReference>
<keyword evidence="7" id="KW-0963">Cytoplasm</keyword>
<evidence type="ECO:0000256" key="6">
    <source>
        <dbReference type="ARBA" id="ARBA00022432"/>
    </source>
</evidence>
<dbReference type="InterPro" id="IPR036052">
    <property type="entry name" value="TrpB-like_PALP_sf"/>
</dbReference>
<evidence type="ECO:0000256" key="8">
    <source>
        <dbReference type="ARBA" id="ARBA00022898"/>
    </source>
</evidence>
<evidence type="ECO:0000256" key="3">
    <source>
        <dbReference type="ARBA" id="ARBA00004742"/>
    </source>
</evidence>
<dbReference type="InterPro" id="IPR000634">
    <property type="entry name" value="Ser/Thr_deHydtase_PyrdxlP-BS"/>
</dbReference>
<dbReference type="GO" id="GO:0006565">
    <property type="term" value="P:L-serine catabolic process"/>
    <property type="evidence" value="ECO:0007669"/>
    <property type="project" value="TreeGrafter"/>
</dbReference>
<organism evidence="12 13">
    <name type="scientific">Babjeviella inositovora NRRL Y-12698</name>
    <dbReference type="NCBI Taxonomy" id="984486"/>
    <lineage>
        <taxon>Eukaryota</taxon>
        <taxon>Fungi</taxon>
        <taxon>Dikarya</taxon>
        <taxon>Ascomycota</taxon>
        <taxon>Saccharomycotina</taxon>
        <taxon>Pichiomycetes</taxon>
        <taxon>Serinales incertae sedis</taxon>
        <taxon>Babjeviella</taxon>
    </lineage>
</organism>
<dbReference type="GO" id="GO:0004794">
    <property type="term" value="F:threonine deaminase activity"/>
    <property type="evidence" value="ECO:0007669"/>
    <property type="project" value="TreeGrafter"/>
</dbReference>
<dbReference type="GO" id="GO:0006094">
    <property type="term" value="P:gluconeogenesis"/>
    <property type="evidence" value="ECO:0007669"/>
    <property type="project" value="UniProtKB-KW"/>
</dbReference>
<keyword evidence="9" id="KW-0456">Lyase</keyword>
<name>A0A1E3QS13_9ASCO</name>
<comment type="pathway">
    <text evidence="3">Carbohydrate biosynthesis; gluconeogenesis.</text>
</comment>
<reference evidence="13" key="1">
    <citation type="submission" date="2016-05" db="EMBL/GenBank/DDBJ databases">
        <title>Comparative genomics of biotechnologically important yeasts.</title>
        <authorList>
            <consortium name="DOE Joint Genome Institute"/>
            <person name="Riley R."/>
            <person name="Haridas S."/>
            <person name="Wolfe K.H."/>
            <person name="Lopes M.R."/>
            <person name="Hittinger C.T."/>
            <person name="Goker M."/>
            <person name="Salamov A."/>
            <person name="Wisecaver J."/>
            <person name="Long T.M."/>
            <person name="Aerts A.L."/>
            <person name="Barry K."/>
            <person name="Choi C."/>
            <person name="Clum A."/>
            <person name="Coughlan A.Y."/>
            <person name="Deshpande S."/>
            <person name="Douglass A.P."/>
            <person name="Hanson S.J."/>
            <person name="Klenk H.-P."/>
            <person name="Labutti K."/>
            <person name="Lapidus A."/>
            <person name="Lindquist E."/>
            <person name="Lipzen A."/>
            <person name="Meier-Kolthoff J.P."/>
            <person name="Ohm R.A."/>
            <person name="Otillar R.P."/>
            <person name="Pangilinan J."/>
            <person name="Peng Y."/>
            <person name="Rokas A."/>
            <person name="Rosa C.A."/>
            <person name="Scheuner C."/>
            <person name="Sibirny A.A."/>
            <person name="Slot J.C."/>
            <person name="Stielow J.B."/>
            <person name="Sun H."/>
            <person name="Kurtzman C.P."/>
            <person name="Blackwell M."/>
            <person name="Grigoriev I.V."/>
            <person name="Jeffries T.W."/>
        </authorList>
    </citation>
    <scope>NUCLEOTIDE SEQUENCE [LARGE SCALE GENOMIC DNA]</scope>
    <source>
        <strain evidence="13">NRRL Y-12698</strain>
    </source>
</reference>
<dbReference type="STRING" id="984486.A0A1E3QS13"/>
<keyword evidence="13" id="KW-1185">Reference proteome</keyword>
<evidence type="ECO:0000256" key="2">
    <source>
        <dbReference type="ARBA" id="ARBA00004496"/>
    </source>
</evidence>
<dbReference type="GO" id="GO:0005737">
    <property type="term" value="C:cytoplasm"/>
    <property type="evidence" value="ECO:0007669"/>
    <property type="project" value="UniProtKB-SubCell"/>
</dbReference>
<evidence type="ECO:0000313" key="12">
    <source>
        <dbReference type="EMBL" id="ODQ80493.1"/>
    </source>
</evidence>
<dbReference type="PANTHER" id="PTHR48078">
    <property type="entry name" value="THREONINE DEHYDRATASE, MITOCHONDRIAL-RELATED"/>
    <property type="match status" value="1"/>
</dbReference>
<evidence type="ECO:0000256" key="5">
    <source>
        <dbReference type="ARBA" id="ARBA00012093"/>
    </source>
</evidence>
<evidence type="ECO:0000259" key="11">
    <source>
        <dbReference type="Pfam" id="PF00291"/>
    </source>
</evidence>
<dbReference type="InterPro" id="IPR050147">
    <property type="entry name" value="Ser/Thr_Dehydratase"/>
</dbReference>
<comment type="subcellular location">
    <subcellularLocation>
        <location evidence="2">Cytoplasm</location>
    </subcellularLocation>
</comment>
<comment type="catalytic activity">
    <reaction evidence="10">
        <text>L-serine = pyruvate + NH4(+)</text>
        <dbReference type="Rhea" id="RHEA:19169"/>
        <dbReference type="ChEBI" id="CHEBI:15361"/>
        <dbReference type="ChEBI" id="CHEBI:28938"/>
        <dbReference type="ChEBI" id="CHEBI:33384"/>
        <dbReference type="EC" id="4.3.1.17"/>
    </reaction>
</comment>
<evidence type="ECO:0000256" key="10">
    <source>
        <dbReference type="ARBA" id="ARBA00049406"/>
    </source>
</evidence>
<evidence type="ECO:0000313" key="13">
    <source>
        <dbReference type="Proteomes" id="UP000094336"/>
    </source>
</evidence>
<dbReference type="SUPFAM" id="SSF53686">
    <property type="entry name" value="Tryptophan synthase beta subunit-like PLP-dependent enzymes"/>
    <property type="match status" value="1"/>
</dbReference>
<dbReference type="GO" id="GO:0006567">
    <property type="term" value="P:L-threonine catabolic process"/>
    <property type="evidence" value="ECO:0007669"/>
    <property type="project" value="TreeGrafter"/>
</dbReference>
<keyword evidence="8" id="KW-0663">Pyridoxal phosphate</keyword>
<dbReference type="GO" id="GO:0009097">
    <property type="term" value="P:isoleucine biosynthetic process"/>
    <property type="evidence" value="ECO:0007669"/>
    <property type="project" value="TreeGrafter"/>
</dbReference>
<dbReference type="PANTHER" id="PTHR48078:SF2">
    <property type="entry name" value="CATABOLIC L-SERINE_THREONINE DEHYDRATASE"/>
    <property type="match status" value="1"/>
</dbReference>
<keyword evidence="6" id="KW-0312">Gluconeogenesis</keyword>
<dbReference type="OrthoDB" id="7773036at2759"/>
<feature type="domain" description="Tryptophan synthase beta chain-like PALP" evidence="11">
    <location>
        <begin position="34"/>
        <end position="363"/>
    </location>
</feature>
<protein>
    <recommendedName>
        <fullName evidence="5">L-serine ammonia-lyase</fullName>
        <ecNumber evidence="5">4.3.1.17</ecNumber>
    </recommendedName>
</protein>
<comment type="similarity">
    <text evidence="4">Belongs to the serine/threonine dehydratase family.</text>
</comment>
<evidence type="ECO:0000256" key="7">
    <source>
        <dbReference type="ARBA" id="ARBA00022490"/>
    </source>
</evidence>
<dbReference type="FunFam" id="3.40.50.1100:FF:000040">
    <property type="entry name" value="L-serine dehydratase, putative"/>
    <property type="match status" value="1"/>
</dbReference>
<dbReference type="EMBL" id="KV454429">
    <property type="protein sequence ID" value="ODQ80493.1"/>
    <property type="molecule type" value="Genomic_DNA"/>
</dbReference>